<sequence length="109" mass="11073">MWSLPQPNQPTLGGTAAVNASEYLLDGVSLDFSGLNRVNEGNEGNATNSKALVLGPTGNISGIRVIGAPSLELGTEAQTQTEAQYLTGIAAGTARDFKALVLNASGGIT</sequence>
<reference evidence="1" key="1">
    <citation type="submission" date="2020-04" db="EMBL/GenBank/DDBJ databases">
        <title>Hybrid Assembly of Korean Phytophthora infestans isolates.</title>
        <authorList>
            <person name="Prokchorchik M."/>
            <person name="Lee Y."/>
            <person name="Seo J."/>
            <person name="Cho J.-H."/>
            <person name="Park Y.-E."/>
            <person name="Jang D.-C."/>
            <person name="Im J.-S."/>
            <person name="Choi J.-G."/>
            <person name="Park H.-J."/>
            <person name="Lee G.-B."/>
            <person name="Lee Y.-G."/>
            <person name="Hong S.-Y."/>
            <person name="Cho K."/>
            <person name="Sohn K.H."/>
        </authorList>
    </citation>
    <scope>NUCLEOTIDE SEQUENCE</scope>
    <source>
        <strain evidence="1">KR_1_A1</strain>
        <strain evidence="2">KR_2_A2</strain>
    </source>
</reference>
<name>A0A833VVP9_PHYIN</name>
<dbReference type="AlphaFoldDB" id="A0A833VVP9"/>
<evidence type="ECO:0000313" key="3">
    <source>
        <dbReference type="Proteomes" id="UP000602510"/>
    </source>
</evidence>
<protein>
    <submittedName>
        <fullName evidence="1">Uncharacterized protein</fullName>
    </submittedName>
</protein>
<accession>A0A833VVP9</accession>
<organism evidence="1 3">
    <name type="scientific">Phytophthora infestans</name>
    <name type="common">Potato late blight agent</name>
    <name type="synonym">Botrytis infestans</name>
    <dbReference type="NCBI Taxonomy" id="4787"/>
    <lineage>
        <taxon>Eukaryota</taxon>
        <taxon>Sar</taxon>
        <taxon>Stramenopiles</taxon>
        <taxon>Oomycota</taxon>
        <taxon>Peronosporomycetes</taxon>
        <taxon>Peronosporales</taxon>
        <taxon>Peronosporaceae</taxon>
        <taxon>Phytophthora</taxon>
    </lineage>
</organism>
<proteinExistence type="predicted"/>
<gene>
    <name evidence="1" type="ORF">GN244_ATG17498</name>
    <name evidence="2" type="ORF">GN958_ATG11795</name>
</gene>
<dbReference type="Proteomes" id="UP000602510">
    <property type="component" value="Unassembled WGS sequence"/>
</dbReference>
<evidence type="ECO:0000313" key="2">
    <source>
        <dbReference type="EMBL" id="KAF4139017.1"/>
    </source>
</evidence>
<evidence type="ECO:0000313" key="1">
    <source>
        <dbReference type="EMBL" id="KAF4030709.1"/>
    </source>
</evidence>
<dbReference type="EMBL" id="JAACNO010001598">
    <property type="protein sequence ID" value="KAF4139017.1"/>
    <property type="molecule type" value="Genomic_DNA"/>
</dbReference>
<comment type="caution">
    <text evidence="1">The sequence shown here is derived from an EMBL/GenBank/DDBJ whole genome shotgun (WGS) entry which is preliminary data.</text>
</comment>
<dbReference type="Proteomes" id="UP000704712">
    <property type="component" value="Unassembled WGS sequence"/>
</dbReference>
<dbReference type="EMBL" id="WSZM01000645">
    <property type="protein sequence ID" value="KAF4030709.1"/>
    <property type="molecule type" value="Genomic_DNA"/>
</dbReference>
<keyword evidence="3" id="KW-1185">Reference proteome</keyword>